<gene>
    <name evidence="12" type="primary">LOC105269751</name>
</gene>
<comment type="subcellular location">
    <subcellularLocation>
        <location evidence="1 10">Cell membrane</location>
        <topology evidence="1 10">Multi-pass membrane protein</topology>
    </subcellularLocation>
</comment>
<feature type="transmembrane region" description="Helical" evidence="10">
    <location>
        <begin position="167"/>
        <end position="185"/>
    </location>
</feature>
<accession>A0A9R1TFR8</accession>
<sequence>MYPPFYFSSVRALIALFIRCWSKVKMPSKSSKQKLSHDHDSAVEYELQYTRWVLKTLGIWPMLSDRSTSLDRIVSFFLIILNLFAIAFILIPCVLHVLFREKNPRKQLLLLGPIGFRVSNILKYFSIMLRVDTIKQCFNHVKNDWLEMGSEVEESLVLKNITMGRNLTRFCAVFMFSAGVFYHTVMPLLRKKKVNAFNVTIRPHAYPGYDFFVDPQASPAYEIIFGAHCLFAVANYLITIAACNFAATFVSHICGQVQVMNLRLQGLNQCNEEKFTVAERIASIIKCHVKLLRLSKMIEKILREICMVEVVASTLIICLLEYYCMTEWKNSDPALLIAYLLLLTSLTFNIFIFCYIGEILKHQCEGVGEMTYSINWYQIPCENILKLSLIIAISRTPQKITAGGMMDLTIRSFGGVIKTSVAYLNMLRAMADS</sequence>
<comment type="caution">
    <text evidence="10">Lacks conserved residue(s) required for the propagation of feature annotation.</text>
</comment>
<keyword evidence="3 10" id="KW-0716">Sensory transduction</keyword>
<dbReference type="PANTHER" id="PTHR21137">
    <property type="entry name" value="ODORANT RECEPTOR"/>
    <property type="match status" value="1"/>
</dbReference>
<protein>
    <recommendedName>
        <fullName evidence="10">Odorant receptor</fullName>
    </recommendedName>
</protein>
<evidence type="ECO:0000256" key="1">
    <source>
        <dbReference type="ARBA" id="ARBA00004651"/>
    </source>
</evidence>
<feature type="transmembrane region" description="Helical" evidence="10">
    <location>
        <begin position="335"/>
        <end position="356"/>
    </location>
</feature>
<evidence type="ECO:0000256" key="10">
    <source>
        <dbReference type="RuleBase" id="RU351113"/>
    </source>
</evidence>
<keyword evidence="7 10" id="KW-0472">Membrane</keyword>
<keyword evidence="8 10" id="KW-0675">Receptor</keyword>
<dbReference type="Proteomes" id="UP000694866">
    <property type="component" value="Unplaced"/>
</dbReference>
<reference evidence="12" key="1">
    <citation type="submission" date="2025-08" db="UniProtKB">
        <authorList>
            <consortium name="RefSeq"/>
        </authorList>
    </citation>
    <scope>IDENTIFICATION</scope>
    <source>
        <strain evidence="12">USDA-PBARC FA_bdor</strain>
        <tissue evidence="12">Whole organism</tissue>
    </source>
</reference>
<dbReference type="Pfam" id="PF02949">
    <property type="entry name" value="7tm_6"/>
    <property type="match status" value="1"/>
</dbReference>
<evidence type="ECO:0000256" key="7">
    <source>
        <dbReference type="ARBA" id="ARBA00023136"/>
    </source>
</evidence>
<evidence type="ECO:0000256" key="6">
    <source>
        <dbReference type="ARBA" id="ARBA00022989"/>
    </source>
</evidence>
<evidence type="ECO:0000256" key="3">
    <source>
        <dbReference type="ARBA" id="ARBA00022606"/>
    </source>
</evidence>
<feature type="transmembrane region" description="Helical" evidence="10">
    <location>
        <begin position="73"/>
        <end position="99"/>
    </location>
</feature>
<evidence type="ECO:0000256" key="5">
    <source>
        <dbReference type="ARBA" id="ARBA00022725"/>
    </source>
</evidence>
<dbReference type="PANTHER" id="PTHR21137:SF35">
    <property type="entry name" value="ODORANT RECEPTOR 19A-RELATED"/>
    <property type="match status" value="1"/>
</dbReference>
<dbReference type="RefSeq" id="XP_011308545.1">
    <property type="nucleotide sequence ID" value="XM_011310243.1"/>
</dbReference>
<dbReference type="GO" id="GO:0007165">
    <property type="term" value="P:signal transduction"/>
    <property type="evidence" value="ECO:0007669"/>
    <property type="project" value="UniProtKB-KW"/>
</dbReference>
<dbReference type="GeneID" id="105269751"/>
<dbReference type="KEGG" id="fas:105269751"/>
<dbReference type="GO" id="GO:0005886">
    <property type="term" value="C:plasma membrane"/>
    <property type="evidence" value="ECO:0007669"/>
    <property type="project" value="UniProtKB-SubCell"/>
</dbReference>
<evidence type="ECO:0000313" key="12">
    <source>
        <dbReference type="RefSeq" id="XP_011308545.1"/>
    </source>
</evidence>
<keyword evidence="4 10" id="KW-0812">Transmembrane</keyword>
<dbReference type="GO" id="GO:0004984">
    <property type="term" value="F:olfactory receptor activity"/>
    <property type="evidence" value="ECO:0007669"/>
    <property type="project" value="InterPro"/>
</dbReference>
<organism evidence="11 12">
    <name type="scientific">Fopius arisanus</name>
    <dbReference type="NCBI Taxonomy" id="64838"/>
    <lineage>
        <taxon>Eukaryota</taxon>
        <taxon>Metazoa</taxon>
        <taxon>Ecdysozoa</taxon>
        <taxon>Arthropoda</taxon>
        <taxon>Hexapoda</taxon>
        <taxon>Insecta</taxon>
        <taxon>Pterygota</taxon>
        <taxon>Neoptera</taxon>
        <taxon>Endopterygota</taxon>
        <taxon>Hymenoptera</taxon>
        <taxon>Apocrita</taxon>
        <taxon>Ichneumonoidea</taxon>
        <taxon>Braconidae</taxon>
        <taxon>Opiinae</taxon>
        <taxon>Fopius</taxon>
    </lineage>
</organism>
<name>A0A9R1TFR8_9HYME</name>
<evidence type="ECO:0000256" key="4">
    <source>
        <dbReference type="ARBA" id="ARBA00022692"/>
    </source>
</evidence>
<evidence type="ECO:0000313" key="11">
    <source>
        <dbReference type="Proteomes" id="UP000694866"/>
    </source>
</evidence>
<evidence type="ECO:0000256" key="8">
    <source>
        <dbReference type="ARBA" id="ARBA00023170"/>
    </source>
</evidence>
<keyword evidence="6 10" id="KW-1133">Transmembrane helix</keyword>
<dbReference type="InterPro" id="IPR004117">
    <property type="entry name" value="7tm6_olfct_rcpt"/>
</dbReference>
<comment type="similarity">
    <text evidence="10">Belongs to the insect chemoreceptor superfamily. Heteromeric odorant receptor channel (TC 1.A.69) family.</text>
</comment>
<evidence type="ECO:0000256" key="2">
    <source>
        <dbReference type="ARBA" id="ARBA00022475"/>
    </source>
</evidence>
<dbReference type="GO" id="GO:0005549">
    <property type="term" value="F:odorant binding"/>
    <property type="evidence" value="ECO:0007669"/>
    <property type="project" value="InterPro"/>
</dbReference>
<evidence type="ECO:0000256" key="9">
    <source>
        <dbReference type="ARBA" id="ARBA00023224"/>
    </source>
</evidence>
<feature type="transmembrane region" description="Helical" evidence="10">
    <location>
        <begin position="301"/>
        <end position="323"/>
    </location>
</feature>
<keyword evidence="9 10" id="KW-0807">Transducer</keyword>
<dbReference type="AlphaFoldDB" id="A0A9R1TFR8"/>
<keyword evidence="2" id="KW-1003">Cell membrane</keyword>
<proteinExistence type="inferred from homology"/>
<dbReference type="OrthoDB" id="6617147at2759"/>
<keyword evidence="5 10" id="KW-0552">Olfaction</keyword>
<keyword evidence="11" id="KW-1185">Reference proteome</keyword>